<dbReference type="Proteomes" id="UP001150581">
    <property type="component" value="Unassembled WGS sequence"/>
</dbReference>
<dbReference type="EMBL" id="JANBPG010000029">
    <property type="protein sequence ID" value="KAJ1901398.1"/>
    <property type="molecule type" value="Genomic_DNA"/>
</dbReference>
<accession>A0ACC1IVB7</accession>
<evidence type="ECO:0000313" key="1">
    <source>
        <dbReference type="EMBL" id="KAJ1901398.1"/>
    </source>
</evidence>
<proteinExistence type="predicted"/>
<evidence type="ECO:0000313" key="2">
    <source>
        <dbReference type="Proteomes" id="UP001150581"/>
    </source>
</evidence>
<protein>
    <submittedName>
        <fullName evidence="1">Uncharacterized protein</fullName>
    </submittedName>
</protein>
<keyword evidence="2" id="KW-1185">Reference proteome</keyword>
<comment type="caution">
    <text evidence="1">The sequence shown here is derived from an EMBL/GenBank/DDBJ whole genome shotgun (WGS) entry which is preliminary data.</text>
</comment>
<organism evidence="1 2">
    <name type="scientific">Kickxella alabastrina</name>
    <dbReference type="NCBI Taxonomy" id="61397"/>
    <lineage>
        <taxon>Eukaryota</taxon>
        <taxon>Fungi</taxon>
        <taxon>Fungi incertae sedis</taxon>
        <taxon>Zoopagomycota</taxon>
        <taxon>Kickxellomycotina</taxon>
        <taxon>Kickxellomycetes</taxon>
        <taxon>Kickxellales</taxon>
        <taxon>Kickxellaceae</taxon>
        <taxon>Kickxella</taxon>
    </lineage>
</organism>
<name>A0ACC1IVB7_9FUNG</name>
<reference evidence="1" key="1">
    <citation type="submission" date="2022-07" db="EMBL/GenBank/DDBJ databases">
        <title>Phylogenomic reconstructions and comparative analyses of Kickxellomycotina fungi.</title>
        <authorList>
            <person name="Reynolds N.K."/>
            <person name="Stajich J.E."/>
            <person name="Barry K."/>
            <person name="Grigoriev I.V."/>
            <person name="Crous P."/>
            <person name="Smith M.E."/>
        </authorList>
    </citation>
    <scope>NUCLEOTIDE SEQUENCE</scope>
    <source>
        <strain evidence="1">Benny 63K</strain>
    </source>
</reference>
<sequence length="112" mass="12400">MSPEASSVGHQNQHNHIDLDETINRLSSKKGVESVTILTKEGGVIRTTATAEQGELHGKLLSKLARDAGDIVEQLDGQDELSFVRIRTKRHEVMVALDQDYLLVVIQTPQKD</sequence>
<gene>
    <name evidence="1" type="ORF">LPJ66_000813</name>
</gene>